<dbReference type="Gene3D" id="1.10.472.80">
    <property type="entry name" value="Ypt/Rab-GAP domain of gyp1p, domain 3"/>
    <property type="match status" value="1"/>
</dbReference>
<protein>
    <recommendedName>
        <fullName evidence="3">Rab-GAP TBC domain-containing protein</fullName>
    </recommendedName>
</protein>
<dbReference type="SUPFAM" id="SSF47923">
    <property type="entry name" value="Ypt/Rab-GAP domain of gyp1p"/>
    <property type="match status" value="2"/>
</dbReference>
<reference evidence="4 5" key="1">
    <citation type="journal article" date="2007" name="Proc. Natl. Acad. Sci. U.S.A.">
        <title>The tiny eukaryote Ostreococcus provides genomic insights into the paradox of plankton speciation.</title>
        <authorList>
            <person name="Palenik B."/>
            <person name="Grimwood J."/>
            <person name="Aerts A."/>
            <person name="Rouze P."/>
            <person name="Salamov A."/>
            <person name="Putnam N."/>
            <person name="Dupont C."/>
            <person name="Jorgensen R."/>
            <person name="Derelle E."/>
            <person name="Rombauts S."/>
            <person name="Zhou K."/>
            <person name="Otillar R."/>
            <person name="Merchant S.S."/>
            <person name="Podell S."/>
            <person name="Gaasterland T."/>
            <person name="Napoli C."/>
            <person name="Gendler K."/>
            <person name="Manuell A."/>
            <person name="Tai V."/>
            <person name="Vallon O."/>
            <person name="Piganeau G."/>
            <person name="Jancek S."/>
            <person name="Heijde M."/>
            <person name="Jabbari K."/>
            <person name="Bowler C."/>
            <person name="Lohr M."/>
            <person name="Robbens S."/>
            <person name="Werner G."/>
            <person name="Dubchak I."/>
            <person name="Pazour G.J."/>
            <person name="Ren Q."/>
            <person name="Paulsen I."/>
            <person name="Delwiche C."/>
            <person name="Schmutz J."/>
            <person name="Rokhsar D."/>
            <person name="Van de Peer Y."/>
            <person name="Moreau H."/>
            <person name="Grigoriev I.V."/>
        </authorList>
    </citation>
    <scope>NUCLEOTIDE SEQUENCE [LARGE SCALE GENOMIC DNA]</scope>
    <source>
        <strain evidence="4 5">CCE9901</strain>
    </source>
</reference>
<evidence type="ECO:0000313" key="4">
    <source>
        <dbReference type="EMBL" id="ABO95164.1"/>
    </source>
</evidence>
<accession>A4RTZ3</accession>
<dbReference type="EMBL" id="CP000583">
    <property type="protein sequence ID" value="ABO95164.1"/>
    <property type="molecule type" value="Genomic_DNA"/>
</dbReference>
<feature type="domain" description="Rab-GAP TBC" evidence="3">
    <location>
        <begin position="1"/>
        <end position="182"/>
    </location>
</feature>
<feature type="region of interest" description="Disordered" evidence="2">
    <location>
        <begin position="861"/>
        <end position="916"/>
    </location>
</feature>
<dbReference type="SMART" id="SM00164">
    <property type="entry name" value="TBC"/>
    <property type="match status" value="1"/>
</dbReference>
<dbReference type="eggNOG" id="KOG2058">
    <property type="taxonomic scope" value="Eukaryota"/>
</dbReference>
<sequence length="940" mass="104004">MRETYPGHYRALVDLRGDEETHSAETSGQIDKDLPRVGGAFRNALDLSEPGTKDWNALKRVLLAFVSHEPEIGYVQSMHSIAAFLLLAGLDEEDAFWCLVQLVGEIVPGYFSEGMTAAKLDQRVFMRILRERLPSVGLHVGALGPDDIIAAIMSGQWLLTLFVNVLPTRATMEVWDEMFRHRHRAPLFAACVALLERNAQAILATTEMGEAIELLQRCSESLRRAPASEGEGDACDEAECDAFLARVRELLSNELSPAKVDELTARVRGKFRRPSDVRLPAAITNVSALTDVDDLYVGLLSGDLRDKMTAAHENMCATENLKDELSMLKDASLASSVHDSDMNGEPVENESQRERHSSDDRNSPESILKTSELNSIFAKVVSIETHANALTEHGDKVLTCVKQIVLRPLRAILESRLKSFCEEIRFLQGEFATKVITLRNTMDQQLEMAPDLSVFLASQSYNRSMWPLWTESIFEVTIEQAEIVLESLEQIRAELAWMVSVLVGERKKSVTPKISRADGWEDLGEDTNAEASITAEPDEEYLAASFQSHKNETENRLNEIRIMVKRTHTEAIEDLPRLRQNLSATTAKLKDELSAEEDAVNDWAANAESRNKIKQESTEKKLEQVSRELMKAYDKSHIAIDDALAASDSETGSVSAKDGLEQSHADEERRLRAALQSVKTLESVLSRRSNALEREKQTSQSVRAISSRTLSQTNASLLLVFEAGEWLEHELVARGSKDFVDDFERLADIIEELSASARNSCVRILREWSSFVRKITSQVVLEYVSIIDSSAQALSDTQAALAASTSRLDASSSLSTSPGSIRELNPSHASPMSGNSLRSLTSQMEKLTDIAGSKLGSFGNRLRSFASPTPSKASMNQNAPNDVETVSSTSPGNDASSTNSKFSRLAASAREDGARLESRKAQLLAKKRWLREHLVARGEA</sequence>
<dbReference type="Gramene" id="ABO95164">
    <property type="protein sequence ID" value="ABO95164"/>
    <property type="gene ID" value="OSTLU_30439"/>
</dbReference>
<evidence type="ECO:0000313" key="5">
    <source>
        <dbReference type="Proteomes" id="UP000001568"/>
    </source>
</evidence>
<feature type="compositionally biased region" description="Polar residues" evidence="2">
    <location>
        <begin position="866"/>
        <end position="902"/>
    </location>
</feature>
<feature type="region of interest" description="Disordered" evidence="2">
    <location>
        <begin position="810"/>
        <end position="836"/>
    </location>
</feature>
<dbReference type="OrthoDB" id="294251at2759"/>
<dbReference type="OMA" id="GYVQSMH"/>
<organism evidence="4 5">
    <name type="scientific">Ostreococcus lucimarinus (strain CCE9901)</name>
    <dbReference type="NCBI Taxonomy" id="436017"/>
    <lineage>
        <taxon>Eukaryota</taxon>
        <taxon>Viridiplantae</taxon>
        <taxon>Chlorophyta</taxon>
        <taxon>Mamiellophyceae</taxon>
        <taxon>Mamiellales</taxon>
        <taxon>Bathycoccaceae</taxon>
        <taxon>Ostreococcus</taxon>
    </lineage>
</organism>
<dbReference type="InterPro" id="IPR035969">
    <property type="entry name" value="Rab-GAP_TBC_sf"/>
</dbReference>
<evidence type="ECO:0000259" key="3">
    <source>
        <dbReference type="PROSITE" id="PS50086"/>
    </source>
</evidence>
<dbReference type="GO" id="GO:0005096">
    <property type="term" value="F:GTPase activator activity"/>
    <property type="evidence" value="ECO:0007669"/>
    <property type="project" value="TreeGrafter"/>
</dbReference>
<proteinExistence type="predicted"/>
<evidence type="ECO:0000256" key="1">
    <source>
        <dbReference type="SAM" id="Coils"/>
    </source>
</evidence>
<dbReference type="STRING" id="436017.A4RTZ3"/>
<dbReference type="Pfam" id="PF00566">
    <property type="entry name" value="RabGAP-TBC"/>
    <property type="match status" value="1"/>
</dbReference>
<feature type="compositionally biased region" description="Polar residues" evidence="2">
    <location>
        <begin position="827"/>
        <end position="836"/>
    </location>
</feature>
<dbReference type="PROSITE" id="PS50086">
    <property type="entry name" value="TBC_RABGAP"/>
    <property type="match status" value="1"/>
</dbReference>
<feature type="region of interest" description="Disordered" evidence="2">
    <location>
        <begin position="335"/>
        <end position="365"/>
    </location>
</feature>
<dbReference type="KEGG" id="olu:OSTLU_30439"/>
<evidence type="ECO:0000256" key="2">
    <source>
        <dbReference type="SAM" id="MobiDB-lite"/>
    </source>
</evidence>
<keyword evidence="5" id="KW-1185">Reference proteome</keyword>
<dbReference type="InterPro" id="IPR000195">
    <property type="entry name" value="Rab-GAP-TBC_dom"/>
</dbReference>
<feature type="coiled-coil region" evidence="1">
    <location>
        <begin position="579"/>
        <end position="635"/>
    </location>
</feature>
<dbReference type="GeneID" id="5001085"/>
<dbReference type="RefSeq" id="XP_001416871.1">
    <property type="nucleotide sequence ID" value="XM_001416834.1"/>
</dbReference>
<dbReference type="AlphaFoldDB" id="A4RTZ3"/>
<dbReference type="Gene3D" id="1.10.8.270">
    <property type="entry name" value="putative rabgap domain of human tbc1 domain family member 14 like domains"/>
    <property type="match status" value="1"/>
</dbReference>
<dbReference type="HOGENOM" id="CLU_312936_0_0_1"/>
<feature type="compositionally biased region" description="Basic and acidic residues" evidence="2">
    <location>
        <begin position="350"/>
        <end position="363"/>
    </location>
</feature>
<dbReference type="Proteomes" id="UP000001568">
    <property type="component" value="Chromosome 3"/>
</dbReference>
<keyword evidence="1" id="KW-0175">Coiled coil</keyword>
<dbReference type="InterPro" id="IPR050302">
    <property type="entry name" value="Rab_GAP_TBC_domain"/>
</dbReference>
<dbReference type="PANTHER" id="PTHR47219">
    <property type="entry name" value="RAB GTPASE-ACTIVATING PROTEIN 1-LIKE"/>
    <property type="match status" value="1"/>
</dbReference>
<gene>
    <name evidence="4" type="ORF">OSTLU_30439</name>
</gene>
<name>A4RTZ3_OSTLU</name>
<dbReference type="GO" id="GO:0031267">
    <property type="term" value="F:small GTPase binding"/>
    <property type="evidence" value="ECO:0007669"/>
    <property type="project" value="TreeGrafter"/>
</dbReference>
<dbReference type="PANTHER" id="PTHR47219:SF20">
    <property type="entry name" value="TBC1 DOMAIN FAMILY MEMBER 2B"/>
    <property type="match status" value="1"/>
</dbReference>